<dbReference type="AlphaFoldDB" id="A0A1G8YCZ6"/>
<protein>
    <submittedName>
        <fullName evidence="1">Uncharacterized protein</fullName>
    </submittedName>
</protein>
<name>A0A1G8YCZ6_9BACL</name>
<dbReference type="EMBL" id="FNDX01000029">
    <property type="protein sequence ID" value="SDK00553.1"/>
    <property type="molecule type" value="Genomic_DNA"/>
</dbReference>
<reference evidence="2" key="1">
    <citation type="submission" date="2016-10" db="EMBL/GenBank/DDBJ databases">
        <authorList>
            <person name="Varghese N."/>
            <person name="Submissions S."/>
        </authorList>
    </citation>
    <scope>NUCLEOTIDE SEQUENCE [LARGE SCALE GENOMIC DNA]</scope>
    <source>
        <strain evidence="2">CGMCC 1.11012</strain>
    </source>
</reference>
<proteinExistence type="predicted"/>
<evidence type="ECO:0000313" key="2">
    <source>
        <dbReference type="Proteomes" id="UP000199050"/>
    </source>
</evidence>
<organism evidence="1 2">
    <name type="scientific">Paenibacillus typhae</name>
    <dbReference type="NCBI Taxonomy" id="1174501"/>
    <lineage>
        <taxon>Bacteria</taxon>
        <taxon>Bacillati</taxon>
        <taxon>Bacillota</taxon>
        <taxon>Bacilli</taxon>
        <taxon>Bacillales</taxon>
        <taxon>Paenibacillaceae</taxon>
        <taxon>Paenibacillus</taxon>
    </lineage>
</organism>
<dbReference type="RefSeq" id="WP_090716894.1">
    <property type="nucleotide sequence ID" value="NZ_CBCSKY010000030.1"/>
</dbReference>
<dbReference type="OrthoDB" id="2640196at2"/>
<evidence type="ECO:0000313" key="1">
    <source>
        <dbReference type="EMBL" id="SDK00553.1"/>
    </source>
</evidence>
<gene>
    <name evidence="1" type="ORF">SAMN05216192_12912</name>
</gene>
<sequence length="192" mass="21412">MAQPNRRQQAQPLVTARVLRQVAKAMLPFYRKIAGNRTFAQQWSAAVTGADLGLMGSLLAQIPTLAGVQNYGTNGIGYFISFPYPPPVVFYTNGTTIPPGTVQFTFNTRVHRTVALAVIPFYRRLAASAAYADALASAINRNEAKRVDTLVRRLVKTKALQTVTIEDHGVALRFKTRYSKYPYRNLLFQENM</sequence>
<keyword evidence="2" id="KW-1185">Reference proteome</keyword>
<dbReference type="STRING" id="1174501.SAMN05216192_12912"/>
<dbReference type="Proteomes" id="UP000199050">
    <property type="component" value="Unassembled WGS sequence"/>
</dbReference>
<accession>A0A1G8YCZ6</accession>